<feature type="domain" description="DUF3741" evidence="3">
    <location>
        <begin position="125"/>
        <end position="149"/>
    </location>
</feature>
<evidence type="ECO:0000259" key="2">
    <source>
        <dbReference type="Pfam" id="PF14309"/>
    </source>
</evidence>
<name>A0AAD8LHJ6_TARER</name>
<feature type="region of interest" description="Disordered" evidence="1">
    <location>
        <begin position="409"/>
        <end position="429"/>
    </location>
</feature>
<feature type="region of interest" description="Disordered" evidence="1">
    <location>
        <begin position="188"/>
        <end position="213"/>
    </location>
</feature>
<protein>
    <recommendedName>
        <fullName evidence="6">DUF4378 domain-containing protein</fullName>
    </recommendedName>
</protein>
<gene>
    <name evidence="4" type="ORF">QVD17_04906</name>
</gene>
<dbReference type="InterPro" id="IPR032795">
    <property type="entry name" value="DUF3741-assoc"/>
</dbReference>
<comment type="caution">
    <text evidence="4">The sequence shown here is derived from an EMBL/GenBank/DDBJ whole genome shotgun (WGS) entry which is preliminary data.</text>
</comment>
<dbReference type="PANTHER" id="PTHR21726">
    <property type="entry name" value="PHOSPHATIDYLINOSITOL N-ACETYLGLUCOSAMINYLTRANSFERASE SUBUNIT P DOWN SYNDROME CRITICAL REGION PROTEIN 5 -RELATED"/>
    <property type="match status" value="1"/>
</dbReference>
<organism evidence="4 5">
    <name type="scientific">Tagetes erecta</name>
    <name type="common">African marigold</name>
    <dbReference type="NCBI Taxonomy" id="13708"/>
    <lineage>
        <taxon>Eukaryota</taxon>
        <taxon>Viridiplantae</taxon>
        <taxon>Streptophyta</taxon>
        <taxon>Embryophyta</taxon>
        <taxon>Tracheophyta</taxon>
        <taxon>Spermatophyta</taxon>
        <taxon>Magnoliopsida</taxon>
        <taxon>eudicotyledons</taxon>
        <taxon>Gunneridae</taxon>
        <taxon>Pentapetalae</taxon>
        <taxon>asterids</taxon>
        <taxon>campanulids</taxon>
        <taxon>Asterales</taxon>
        <taxon>Asteraceae</taxon>
        <taxon>Asteroideae</taxon>
        <taxon>Heliantheae alliance</taxon>
        <taxon>Tageteae</taxon>
        <taxon>Tagetes</taxon>
    </lineage>
</organism>
<feature type="region of interest" description="Disordered" evidence="1">
    <location>
        <begin position="357"/>
        <end position="394"/>
    </location>
</feature>
<evidence type="ECO:0000313" key="5">
    <source>
        <dbReference type="Proteomes" id="UP001229421"/>
    </source>
</evidence>
<feature type="domain" description="DUF4378" evidence="2">
    <location>
        <begin position="640"/>
        <end position="802"/>
    </location>
</feature>
<dbReference type="Pfam" id="PF14383">
    <property type="entry name" value="VARLMGL"/>
    <property type="match status" value="1"/>
</dbReference>
<sequence>MRNICSQFIVTYMVKKENGCSLSIRTPDFSTQRQKMDDSASVTTSSLAVAEKRPRRSGGCVGIFFHLFDWNRRFSKKNIFSKRLLPPDRSKKLGGGDENLRKLKLIADENRGSFPNKNINGVSCVEKNGVQTPSLVARLMGLESMPTVQQKPTKQDFRPQKLQKTGMVDRKSVTRFGAEALQLKNVLSRSRKHHHPKLASPVQNTNQQSKRNSSRLIGAATRVLESGLQARNKSKYAITYRARNPMKGENLDSSSQQASCKNCGNFINISESKSKRDVNSPVLKFSYDQEQVSKPQTFASPKENSEIKDFVASKRSVTGQTRSRVPAKHDDTRLDNRGKFENRSAQWQNRRLTRNRSRMVSNDVSTGKQMRSEARKPDYQGQVGNKNTDGTMFKFNSQTKNRCEIATRLERRRNNQNATSSKTASDKNCSSKMHDEKICLQKPFSLTGASLRALVDEKLRELVSRVGYDSRINGNPPQRRNATVFQDMLRALSMERQITQNDVEFSPKRKHLTHHSRCRYDDNNRFCLQANLQKAAVLMGHKNSDHLSPGSVLEASFSNESCCSSSLEDSSVRTHRADQSTSYTYEESQFQESETNPFYSDVLIMKENTQNKLVVDLLTYISQALSTMDIVHSRIKGHQHAHIKHIIFNSELVLSNQMPHNPNELNPFFICDLLLELDTLAEVIQTTFGNFLGSQNSVAGYQQVKRFVFDAVIEYLESKYVQYSECGFRGWITLTRFTGFDSLVHEVVEEVRRWMGAVGQTSDELVERDMIHWLGKWADFEVEVYETGAKIGSEILQMLVDEIVVDVKGFGF</sequence>
<dbReference type="PANTHER" id="PTHR21726:SF61">
    <property type="entry name" value="DNAA INITIATOR-ASSOCIATING PROTEIN"/>
    <property type="match status" value="1"/>
</dbReference>
<dbReference type="Proteomes" id="UP001229421">
    <property type="component" value="Unassembled WGS sequence"/>
</dbReference>
<evidence type="ECO:0000256" key="1">
    <source>
        <dbReference type="SAM" id="MobiDB-lite"/>
    </source>
</evidence>
<feature type="compositionally biased region" description="Polar residues" evidence="1">
    <location>
        <begin position="382"/>
        <end position="394"/>
    </location>
</feature>
<feature type="compositionally biased region" description="Polar residues" evidence="1">
    <location>
        <begin position="201"/>
        <end position="213"/>
    </location>
</feature>
<proteinExistence type="predicted"/>
<evidence type="ECO:0008006" key="6">
    <source>
        <dbReference type="Google" id="ProtNLM"/>
    </source>
</evidence>
<dbReference type="AlphaFoldDB" id="A0AAD8LHJ6"/>
<dbReference type="InterPro" id="IPR025486">
    <property type="entry name" value="DUF4378"/>
</dbReference>
<evidence type="ECO:0000259" key="3">
    <source>
        <dbReference type="Pfam" id="PF14383"/>
    </source>
</evidence>
<dbReference type="EMBL" id="JAUHHV010000001">
    <property type="protein sequence ID" value="KAK1439091.1"/>
    <property type="molecule type" value="Genomic_DNA"/>
</dbReference>
<accession>A0AAD8LHJ6</accession>
<feature type="compositionally biased region" description="Polar residues" evidence="1">
    <location>
        <begin position="415"/>
        <end position="429"/>
    </location>
</feature>
<feature type="compositionally biased region" description="Polar residues" evidence="1">
    <location>
        <begin position="358"/>
        <end position="369"/>
    </location>
</feature>
<keyword evidence="5" id="KW-1185">Reference proteome</keyword>
<evidence type="ECO:0000313" key="4">
    <source>
        <dbReference type="EMBL" id="KAK1439091.1"/>
    </source>
</evidence>
<reference evidence="4" key="1">
    <citation type="journal article" date="2023" name="bioRxiv">
        <title>Improved chromosome-level genome assembly for marigold (Tagetes erecta).</title>
        <authorList>
            <person name="Jiang F."/>
            <person name="Yuan L."/>
            <person name="Wang S."/>
            <person name="Wang H."/>
            <person name="Xu D."/>
            <person name="Wang A."/>
            <person name="Fan W."/>
        </authorList>
    </citation>
    <scope>NUCLEOTIDE SEQUENCE</scope>
    <source>
        <strain evidence="4">WSJ</strain>
        <tissue evidence="4">Leaf</tissue>
    </source>
</reference>
<dbReference type="Pfam" id="PF14309">
    <property type="entry name" value="DUF4378"/>
    <property type="match status" value="1"/>
</dbReference>
<feature type="region of interest" description="Disordered" evidence="1">
    <location>
        <begin position="314"/>
        <end position="335"/>
    </location>
</feature>